<dbReference type="Pfam" id="PF13439">
    <property type="entry name" value="Glyco_transf_4"/>
    <property type="match status" value="1"/>
</dbReference>
<name>A0A1T5FAC5_9SPHI</name>
<dbReference type="SUPFAM" id="SSF53756">
    <property type="entry name" value="UDP-Glycosyltransferase/glycogen phosphorylase"/>
    <property type="match status" value="1"/>
</dbReference>
<dbReference type="Gene3D" id="3.40.50.2000">
    <property type="entry name" value="Glycogen Phosphorylase B"/>
    <property type="match status" value="2"/>
</dbReference>
<dbReference type="PANTHER" id="PTHR46401">
    <property type="entry name" value="GLYCOSYLTRANSFERASE WBBK-RELATED"/>
    <property type="match status" value="1"/>
</dbReference>
<keyword evidence="5" id="KW-1185">Reference proteome</keyword>
<dbReference type="PANTHER" id="PTHR46401:SF2">
    <property type="entry name" value="GLYCOSYLTRANSFERASE WBBK-RELATED"/>
    <property type="match status" value="1"/>
</dbReference>
<dbReference type="Proteomes" id="UP000189981">
    <property type="component" value="Unassembled WGS sequence"/>
</dbReference>
<dbReference type="EMBL" id="FUYR01000007">
    <property type="protein sequence ID" value="SKB93100.1"/>
    <property type="molecule type" value="Genomic_DNA"/>
</dbReference>
<protein>
    <submittedName>
        <fullName evidence="4">Glycosyltransferase involved in cell wall bisynthesis</fullName>
    </submittedName>
</protein>
<dbReference type="GO" id="GO:0016757">
    <property type="term" value="F:glycosyltransferase activity"/>
    <property type="evidence" value="ECO:0007669"/>
    <property type="project" value="InterPro"/>
</dbReference>
<proteinExistence type="predicted"/>
<evidence type="ECO:0000256" key="1">
    <source>
        <dbReference type="ARBA" id="ARBA00022679"/>
    </source>
</evidence>
<dbReference type="RefSeq" id="WP_079704036.1">
    <property type="nucleotide sequence ID" value="NZ_FUYR01000007.1"/>
</dbReference>
<dbReference type="InterPro" id="IPR001296">
    <property type="entry name" value="Glyco_trans_1"/>
</dbReference>
<feature type="domain" description="Glycosyl transferase family 1" evidence="2">
    <location>
        <begin position="189"/>
        <end position="350"/>
    </location>
</feature>
<organism evidence="4 5">
    <name type="scientific">Daejeonella lutea</name>
    <dbReference type="NCBI Taxonomy" id="572036"/>
    <lineage>
        <taxon>Bacteria</taxon>
        <taxon>Pseudomonadati</taxon>
        <taxon>Bacteroidota</taxon>
        <taxon>Sphingobacteriia</taxon>
        <taxon>Sphingobacteriales</taxon>
        <taxon>Sphingobacteriaceae</taxon>
        <taxon>Daejeonella</taxon>
    </lineage>
</organism>
<dbReference type="InterPro" id="IPR028098">
    <property type="entry name" value="Glyco_trans_4-like_N"/>
</dbReference>
<feature type="domain" description="Glycosyltransferase subfamily 4-like N-terminal" evidence="3">
    <location>
        <begin position="20"/>
        <end position="166"/>
    </location>
</feature>
<reference evidence="5" key="1">
    <citation type="submission" date="2017-02" db="EMBL/GenBank/DDBJ databases">
        <authorList>
            <person name="Varghese N."/>
            <person name="Submissions S."/>
        </authorList>
    </citation>
    <scope>NUCLEOTIDE SEQUENCE [LARGE SCALE GENOMIC DNA]</scope>
    <source>
        <strain evidence="5">DSM 22385</strain>
    </source>
</reference>
<dbReference type="STRING" id="572036.SAMN05661099_3536"/>
<gene>
    <name evidence="4" type="ORF">SAMN05661099_3536</name>
</gene>
<dbReference type="OrthoDB" id="9801609at2"/>
<evidence type="ECO:0000313" key="5">
    <source>
        <dbReference type="Proteomes" id="UP000189981"/>
    </source>
</evidence>
<keyword evidence="1 4" id="KW-0808">Transferase</keyword>
<dbReference type="CDD" id="cd03809">
    <property type="entry name" value="GT4_MtfB-like"/>
    <property type="match status" value="1"/>
</dbReference>
<dbReference type="AlphaFoldDB" id="A0A1T5FAC5"/>
<evidence type="ECO:0000313" key="4">
    <source>
        <dbReference type="EMBL" id="SKB93100.1"/>
    </source>
</evidence>
<evidence type="ECO:0000259" key="3">
    <source>
        <dbReference type="Pfam" id="PF13439"/>
    </source>
</evidence>
<dbReference type="Pfam" id="PF00534">
    <property type="entry name" value="Glycos_transf_1"/>
    <property type="match status" value="1"/>
</dbReference>
<evidence type="ECO:0000259" key="2">
    <source>
        <dbReference type="Pfam" id="PF00534"/>
    </source>
</evidence>
<accession>A0A1T5FAC5</accession>
<sequence>MPEKIIVGVDIRDLRIAKTGGKTYLEEISKQFKTKNYDCKFIFFDTTIPVYTGKYKFFKLIEHIRFFTWKQVILPIKAWINKCDILFCSDYFSPYFSPGFKTVVVFYDSFFYEYPSHYNSQWLRIFKTLGVGAARRAEKVITITEYTKKRIAHFTGINPEKIIAIHLAPKGMAIAEPDPSYTPSLHIPSSKFILHVGTLEKRKNLVRLIEALKLLHNEGYTDYSLVLVGQPSPKNDMDGSAEINEAIIKHGLQDSVLLSGYASDNDLGYFYKNAEMYAFPSINEGFGLPLLEAFHHKIPVIVADNTCLPEVGGEAILCFDPFDTKDIANKMKMIINNPALHEDLVRRGIERLESFSWSSNADQLVKIFKGIVNKN</sequence>